<evidence type="ECO:0000313" key="4">
    <source>
        <dbReference type="Proteomes" id="UP000606499"/>
    </source>
</evidence>
<evidence type="ECO:0000259" key="2">
    <source>
        <dbReference type="PROSITE" id="PS51737"/>
    </source>
</evidence>
<evidence type="ECO:0000313" key="3">
    <source>
        <dbReference type="EMBL" id="MBC5726817.1"/>
    </source>
</evidence>
<feature type="domain" description="Recombinase" evidence="2">
    <location>
        <begin position="165"/>
        <end position="308"/>
    </location>
</feature>
<dbReference type="InterPro" id="IPR050639">
    <property type="entry name" value="SSR_resolvase"/>
</dbReference>
<dbReference type="GO" id="GO:0003677">
    <property type="term" value="F:DNA binding"/>
    <property type="evidence" value="ECO:0007669"/>
    <property type="project" value="InterPro"/>
</dbReference>
<accession>A0A923LZG3</accession>
<dbReference type="InterPro" id="IPR011109">
    <property type="entry name" value="DNA_bind_recombinase_dom"/>
</dbReference>
<protein>
    <submittedName>
        <fullName evidence="3">Recombinase family protein</fullName>
    </submittedName>
</protein>
<dbReference type="InterPro" id="IPR025378">
    <property type="entry name" value="DUF4368"/>
</dbReference>
<dbReference type="SUPFAM" id="SSF53041">
    <property type="entry name" value="Resolvase-like"/>
    <property type="match status" value="1"/>
</dbReference>
<dbReference type="Proteomes" id="UP000606499">
    <property type="component" value="Unassembled WGS sequence"/>
</dbReference>
<dbReference type="Pfam" id="PF13408">
    <property type="entry name" value="Zn_ribbon_recom"/>
    <property type="match status" value="1"/>
</dbReference>
<dbReference type="InterPro" id="IPR036162">
    <property type="entry name" value="Resolvase-like_N_sf"/>
</dbReference>
<feature type="domain" description="Resolvase/invertase-type recombinase catalytic" evidence="1">
    <location>
        <begin position="4"/>
        <end position="157"/>
    </location>
</feature>
<reference evidence="3" key="1">
    <citation type="submission" date="2020-08" db="EMBL/GenBank/DDBJ databases">
        <title>Genome public.</title>
        <authorList>
            <person name="Liu C."/>
            <person name="Sun Q."/>
        </authorList>
    </citation>
    <scope>NUCLEOTIDE SEQUENCE</scope>
    <source>
        <strain evidence="3">NSJ-28</strain>
    </source>
</reference>
<name>A0A923LZG3_9FIRM</name>
<dbReference type="InterPro" id="IPR025827">
    <property type="entry name" value="Zn_ribbon_recom_dom"/>
</dbReference>
<dbReference type="PROSITE" id="PS51736">
    <property type="entry name" value="RECOMBINASES_3"/>
    <property type="match status" value="1"/>
</dbReference>
<dbReference type="Pfam" id="PF00239">
    <property type="entry name" value="Resolvase"/>
    <property type="match status" value="1"/>
</dbReference>
<organism evidence="3 4">
    <name type="scientific">Agathobaculum faecis</name>
    <dbReference type="NCBI Taxonomy" id="2763013"/>
    <lineage>
        <taxon>Bacteria</taxon>
        <taxon>Bacillati</taxon>
        <taxon>Bacillota</taxon>
        <taxon>Clostridia</taxon>
        <taxon>Eubacteriales</taxon>
        <taxon>Butyricicoccaceae</taxon>
        <taxon>Agathobaculum</taxon>
    </lineage>
</organism>
<dbReference type="InterPro" id="IPR038109">
    <property type="entry name" value="DNA_bind_recomb_sf"/>
</dbReference>
<gene>
    <name evidence="3" type="ORF">H8S45_15345</name>
</gene>
<dbReference type="InterPro" id="IPR006119">
    <property type="entry name" value="Resolv_N"/>
</dbReference>
<dbReference type="Gene3D" id="3.40.50.1390">
    <property type="entry name" value="Resolvase, N-terminal catalytic domain"/>
    <property type="match status" value="1"/>
</dbReference>
<dbReference type="Pfam" id="PF14287">
    <property type="entry name" value="DUF4368"/>
    <property type="match status" value="1"/>
</dbReference>
<sequence>MNMKVAIYCRLSEEDRNKQFETDDSNSIQNQKAMLLQYAMEQGWELYNIYSDDDYTGADRRRPEFNRLLKDAEQHRFDIILCKTQSRFTRELELVEKYIHGLFPIWGIRFISIVDNADTANKGNKKSRQINGLVNEWYLEDMSDNIRSVLTNRRKNGFHIGAFALYGYKKDPDQKGHLIIDEEAAAVVREVFTLFSQGYGKTAIARILNDRGIPNPTEYKRLHGLRYKSPKTKNSTLWKYYSISDMLLNEIYIGNMVQGKYGSVSYKTKQNKPRPKRDWYRVEGTHEPIIDRELWDRVQALLVQRAKPFDVGTVGLFARKARCANCGYTMRSSKSAPRRGGKHYLKCSNHHVTKDACIGSFISVDKLERMVIDEINKLAVEYLDKDELEQNIEFCDNLQGQKKCLLSDIAVYEKKVAELSKGIRELYMDKVKGLISENDYVEMSKDFTTERARLERGIVDGQKQLGEIEEKITVGDNRRQIIEQYSSLEHLNREIVEILIDYISVGKRIQGTRDVPIEIHWNF</sequence>
<dbReference type="SMART" id="SM00857">
    <property type="entry name" value="Resolvase"/>
    <property type="match status" value="1"/>
</dbReference>
<evidence type="ECO:0000259" key="1">
    <source>
        <dbReference type="PROSITE" id="PS51736"/>
    </source>
</evidence>
<dbReference type="Pfam" id="PF07508">
    <property type="entry name" value="Recombinase"/>
    <property type="match status" value="1"/>
</dbReference>
<dbReference type="GO" id="GO:0000150">
    <property type="term" value="F:DNA strand exchange activity"/>
    <property type="evidence" value="ECO:0007669"/>
    <property type="project" value="InterPro"/>
</dbReference>
<dbReference type="PROSITE" id="PS51737">
    <property type="entry name" value="RECOMBINASE_DNA_BIND"/>
    <property type="match status" value="1"/>
</dbReference>
<dbReference type="PANTHER" id="PTHR30461">
    <property type="entry name" value="DNA-INVERTASE FROM LAMBDOID PROPHAGE"/>
    <property type="match status" value="1"/>
</dbReference>
<dbReference type="PANTHER" id="PTHR30461:SF23">
    <property type="entry name" value="DNA RECOMBINASE-RELATED"/>
    <property type="match status" value="1"/>
</dbReference>
<dbReference type="EMBL" id="JACOPL010000032">
    <property type="protein sequence ID" value="MBC5726817.1"/>
    <property type="molecule type" value="Genomic_DNA"/>
</dbReference>
<dbReference type="AlphaFoldDB" id="A0A923LZG3"/>
<keyword evidence="4" id="KW-1185">Reference proteome</keyword>
<proteinExistence type="predicted"/>
<comment type="caution">
    <text evidence="3">The sequence shown here is derived from an EMBL/GenBank/DDBJ whole genome shotgun (WGS) entry which is preliminary data.</text>
</comment>
<dbReference type="Gene3D" id="3.90.1750.20">
    <property type="entry name" value="Putative Large Serine Recombinase, Chain B, Domain 2"/>
    <property type="match status" value="1"/>
</dbReference>